<geneLocation type="plasmid" evidence="1 2">
    <name>p.BC006.3</name>
</geneLocation>
<accession>A0AAX3QLR4</accession>
<evidence type="ECO:0000313" key="1">
    <source>
        <dbReference type="EMBL" id="WES09741.1"/>
    </source>
</evidence>
<dbReference type="EMBL" id="CP119632">
    <property type="protein sequence ID" value="WES09741.1"/>
    <property type="molecule type" value="Genomic_DNA"/>
</dbReference>
<protein>
    <recommendedName>
        <fullName evidence="3">CopG family transcriptional regulator</fullName>
    </recommendedName>
</protein>
<name>A0AAX3QLR4_9BACI</name>
<evidence type="ECO:0000313" key="2">
    <source>
        <dbReference type="Proteomes" id="UP001221092"/>
    </source>
</evidence>
<proteinExistence type="predicted"/>
<dbReference type="Proteomes" id="UP001221092">
    <property type="component" value="Plasmid p.BC006.3"/>
</dbReference>
<dbReference type="AlphaFoldDB" id="A0AAX3QLR4"/>
<dbReference type="RefSeq" id="WP_276105342.1">
    <property type="nucleotide sequence ID" value="NZ_CP119632.1"/>
</dbReference>
<sequence length="187" mass="21677">MKVIDVIDAVRNKEKMDDIAECLGTSKSTLGKKIKSLGYKFNNSLKYYEYEGAESEKNKIDNMLISEVIKRKGVKKSEVIQNNSGKKEEVKKNNDLEEKSIIEEQVLTSEEIESLKELAKIYKSAHVNLFIDLAYLPYEGDKVKKSISVDSDLYLDFERFAEKYEKKGISKNQLFELAMYDFMKKNR</sequence>
<evidence type="ECO:0008006" key="3">
    <source>
        <dbReference type="Google" id="ProtNLM"/>
    </source>
</evidence>
<organism evidence="1 2">
    <name type="scientific">Bacillus paranthracis</name>
    <dbReference type="NCBI Taxonomy" id="2026186"/>
    <lineage>
        <taxon>Bacteria</taxon>
        <taxon>Bacillati</taxon>
        <taxon>Bacillota</taxon>
        <taxon>Bacilli</taxon>
        <taxon>Bacillales</taxon>
        <taxon>Bacillaceae</taxon>
        <taxon>Bacillus</taxon>
        <taxon>Bacillus cereus group</taxon>
    </lineage>
</organism>
<reference evidence="1" key="1">
    <citation type="submission" date="2023-03" db="EMBL/GenBank/DDBJ databases">
        <authorList>
            <person name="Liu Z."/>
        </authorList>
    </citation>
    <scope>NUCLEOTIDE SEQUENCE</scope>
    <source>
        <strain evidence="1">Bc006</strain>
        <plasmid evidence="1">p.BC006.3</plasmid>
    </source>
</reference>
<gene>
    <name evidence="1" type="ORF">P3K65_28165</name>
</gene>
<keyword evidence="1" id="KW-0614">Plasmid</keyword>